<comment type="caution">
    <text evidence="1">The sequence shown here is derived from an EMBL/GenBank/DDBJ whole genome shotgun (WGS) entry which is preliminary data.</text>
</comment>
<dbReference type="STRING" id="1469647.BC351_29125"/>
<sequence length="93" mass="11006">MIMQVLLSISEYIAFYVFTYRNIIPNNKPIWYILSFLRSKKCIKKEKGKIQKRQFLYRAVLRRKTFKNGGGGGDLAGYALKKNFLPRLRRKSN</sequence>
<organism evidence="1 2">
    <name type="scientific">Paenibacillus ferrarius</name>
    <dbReference type="NCBI Taxonomy" id="1469647"/>
    <lineage>
        <taxon>Bacteria</taxon>
        <taxon>Bacillati</taxon>
        <taxon>Bacillota</taxon>
        <taxon>Bacilli</taxon>
        <taxon>Bacillales</taxon>
        <taxon>Paenibacillaceae</taxon>
        <taxon>Paenibacillus</taxon>
    </lineage>
</organism>
<proteinExistence type="predicted"/>
<keyword evidence="2" id="KW-1185">Reference proteome</keyword>
<dbReference type="EMBL" id="MBTG01000017">
    <property type="protein sequence ID" value="OPH56231.1"/>
    <property type="molecule type" value="Genomic_DNA"/>
</dbReference>
<reference evidence="2" key="1">
    <citation type="submission" date="2016-07" db="EMBL/GenBank/DDBJ databases">
        <authorList>
            <person name="Florea S."/>
            <person name="Webb J.S."/>
            <person name="Jaromczyk J."/>
            <person name="Schardl C.L."/>
        </authorList>
    </citation>
    <scope>NUCLEOTIDE SEQUENCE [LARGE SCALE GENOMIC DNA]</scope>
    <source>
        <strain evidence="2">CY1</strain>
    </source>
</reference>
<evidence type="ECO:0000313" key="2">
    <source>
        <dbReference type="Proteomes" id="UP000190626"/>
    </source>
</evidence>
<protein>
    <submittedName>
        <fullName evidence="1">Uncharacterized protein</fullName>
    </submittedName>
</protein>
<dbReference type="Proteomes" id="UP000190626">
    <property type="component" value="Unassembled WGS sequence"/>
</dbReference>
<name>A0A1V4HHZ3_9BACL</name>
<evidence type="ECO:0000313" key="1">
    <source>
        <dbReference type="EMBL" id="OPH56231.1"/>
    </source>
</evidence>
<gene>
    <name evidence="1" type="ORF">BC351_29125</name>
</gene>
<accession>A0A1V4HHZ3</accession>
<dbReference type="AlphaFoldDB" id="A0A1V4HHZ3"/>